<dbReference type="EMBL" id="CP001734">
    <property type="protein sequence ID" value="ACV68328.1"/>
    <property type="molecule type" value="Genomic_DNA"/>
</dbReference>
<dbReference type="GO" id="GO:0003700">
    <property type="term" value="F:DNA-binding transcription factor activity"/>
    <property type="evidence" value="ECO:0007669"/>
    <property type="project" value="InterPro"/>
</dbReference>
<dbReference type="PROSITE" id="PS50995">
    <property type="entry name" value="HTH_MARR_2"/>
    <property type="match status" value="1"/>
</dbReference>
<dbReference type="RefSeq" id="WP_015751479.1">
    <property type="nucleotide sequence ID" value="NC_013223.1"/>
</dbReference>
<dbReference type="SUPFAM" id="SSF46785">
    <property type="entry name" value="Winged helix' DNA-binding domain"/>
    <property type="match status" value="1"/>
</dbReference>
<dbReference type="SMART" id="SM00347">
    <property type="entry name" value="HTH_MARR"/>
    <property type="match status" value="1"/>
</dbReference>
<evidence type="ECO:0000259" key="1">
    <source>
        <dbReference type="PROSITE" id="PS50995"/>
    </source>
</evidence>
<reference evidence="3" key="1">
    <citation type="submission" date="2009-09" db="EMBL/GenBank/DDBJ databases">
        <title>The complete chromosome of Desulfohalobium retbaense DSM 5692.</title>
        <authorList>
            <consortium name="US DOE Joint Genome Institute (JGI-PGF)"/>
            <person name="Lucas S."/>
            <person name="Copeland A."/>
            <person name="Lapidus A."/>
            <person name="Glavina del Rio T."/>
            <person name="Dalin E."/>
            <person name="Tice H."/>
            <person name="Bruce D."/>
            <person name="Goodwin L."/>
            <person name="Pitluck S."/>
            <person name="Kyrpides N."/>
            <person name="Mavromatis K."/>
            <person name="Ivanova N."/>
            <person name="Mikhailova N."/>
            <person name="Munk A.C."/>
            <person name="Brettin T."/>
            <person name="Detter J.C."/>
            <person name="Han C."/>
            <person name="Tapia R."/>
            <person name="Larimer F."/>
            <person name="Land M."/>
            <person name="Hauser L."/>
            <person name="Markowitz V."/>
            <person name="Cheng J.-F."/>
            <person name="Hugenholtz P."/>
            <person name="Woyke T."/>
            <person name="Wu D."/>
            <person name="Spring S."/>
            <person name="Klenk H.-P."/>
            <person name="Eisen J.A."/>
        </authorList>
    </citation>
    <scope>NUCLEOTIDE SEQUENCE [LARGE SCALE GENOMIC DNA]</scope>
    <source>
        <strain evidence="3">DSM 5692</strain>
    </source>
</reference>
<name>C8X205_DESRD</name>
<evidence type="ECO:0000313" key="3">
    <source>
        <dbReference type="Proteomes" id="UP000001052"/>
    </source>
</evidence>
<gene>
    <name evidence="2" type="ordered locus">Dret_1040</name>
</gene>
<dbReference type="Gene3D" id="1.10.10.10">
    <property type="entry name" value="Winged helix-like DNA-binding domain superfamily/Winged helix DNA-binding domain"/>
    <property type="match status" value="1"/>
</dbReference>
<accession>C8X205</accession>
<dbReference type="InterPro" id="IPR036388">
    <property type="entry name" value="WH-like_DNA-bd_sf"/>
</dbReference>
<dbReference type="GO" id="GO:0006950">
    <property type="term" value="P:response to stress"/>
    <property type="evidence" value="ECO:0007669"/>
    <property type="project" value="TreeGrafter"/>
</dbReference>
<dbReference type="InterPro" id="IPR000835">
    <property type="entry name" value="HTH_MarR-typ"/>
</dbReference>
<sequence length="156" mass="17481">MYNEEIKEIVKQIRQLVRAVYRDSLTMAREYGLTPPQCALLRTIYLQGPLSSAALSRNLFVTPSNITGIVDRLVKKDMVVRERQLKDRRVTLISLTATGHTLAASLPDNIETKLVEGLSELQDSHIQDLSRSLAEILALIDASHVTAAPLELPRRH</sequence>
<dbReference type="PANTHER" id="PTHR33164:SF43">
    <property type="entry name" value="HTH-TYPE TRANSCRIPTIONAL REPRESSOR YETL"/>
    <property type="match status" value="1"/>
</dbReference>
<dbReference type="InterPro" id="IPR036390">
    <property type="entry name" value="WH_DNA-bd_sf"/>
</dbReference>
<evidence type="ECO:0000313" key="2">
    <source>
        <dbReference type="EMBL" id="ACV68328.1"/>
    </source>
</evidence>
<organism evidence="2 3">
    <name type="scientific">Desulfohalobium retbaense (strain ATCC 49708 / DSM 5692 / JCM 16813 / HR100)</name>
    <dbReference type="NCBI Taxonomy" id="485915"/>
    <lineage>
        <taxon>Bacteria</taxon>
        <taxon>Pseudomonadati</taxon>
        <taxon>Thermodesulfobacteriota</taxon>
        <taxon>Desulfovibrionia</taxon>
        <taxon>Desulfovibrionales</taxon>
        <taxon>Desulfohalobiaceae</taxon>
        <taxon>Desulfohalobium</taxon>
    </lineage>
</organism>
<dbReference type="OrthoDB" id="3176111at2"/>
<dbReference type="HOGENOM" id="CLU_083287_27_8_7"/>
<dbReference type="Proteomes" id="UP000001052">
    <property type="component" value="Chromosome"/>
</dbReference>
<dbReference type="InterPro" id="IPR039422">
    <property type="entry name" value="MarR/SlyA-like"/>
</dbReference>
<dbReference type="PRINTS" id="PR00598">
    <property type="entry name" value="HTHMARR"/>
</dbReference>
<dbReference type="Pfam" id="PF01047">
    <property type="entry name" value="MarR"/>
    <property type="match status" value="1"/>
</dbReference>
<dbReference type="PANTHER" id="PTHR33164">
    <property type="entry name" value="TRANSCRIPTIONAL REGULATOR, MARR FAMILY"/>
    <property type="match status" value="1"/>
</dbReference>
<dbReference type="AlphaFoldDB" id="C8X205"/>
<protein>
    <submittedName>
        <fullName evidence="2">Transcriptional regulator, MarR family</fullName>
    </submittedName>
</protein>
<reference evidence="2 3" key="2">
    <citation type="journal article" date="2010" name="Stand. Genomic Sci.">
        <title>Complete genome sequence of Desulfohalobium retbaense type strain (HR(100)).</title>
        <authorList>
            <person name="Spring S."/>
            <person name="Nolan M."/>
            <person name="Lapidus A."/>
            <person name="Glavina Del Rio T."/>
            <person name="Copeland A."/>
            <person name="Tice H."/>
            <person name="Cheng J.F."/>
            <person name="Lucas S."/>
            <person name="Land M."/>
            <person name="Chen F."/>
            <person name="Bruce D."/>
            <person name="Goodwin L."/>
            <person name="Pitluck S."/>
            <person name="Ivanova N."/>
            <person name="Mavromatis K."/>
            <person name="Mikhailova N."/>
            <person name="Pati A."/>
            <person name="Chen A."/>
            <person name="Palaniappan K."/>
            <person name="Hauser L."/>
            <person name="Chang Y.J."/>
            <person name="Jeffries C.D."/>
            <person name="Munk C."/>
            <person name="Kiss H."/>
            <person name="Chain P."/>
            <person name="Han C."/>
            <person name="Brettin T."/>
            <person name="Detter J.C."/>
            <person name="Schuler E."/>
            <person name="Goker M."/>
            <person name="Rohde M."/>
            <person name="Bristow J."/>
            <person name="Eisen J.A."/>
            <person name="Markowitz V."/>
            <person name="Hugenholtz P."/>
            <person name="Kyrpides N.C."/>
            <person name="Klenk H.P."/>
        </authorList>
    </citation>
    <scope>NUCLEOTIDE SEQUENCE [LARGE SCALE GENOMIC DNA]</scope>
    <source>
        <strain evidence="2 3">DSM 5692</strain>
    </source>
</reference>
<dbReference type="KEGG" id="drt:Dret_1040"/>
<proteinExistence type="predicted"/>
<keyword evidence="3" id="KW-1185">Reference proteome</keyword>
<feature type="domain" description="HTH marR-type" evidence="1">
    <location>
        <begin position="6"/>
        <end position="138"/>
    </location>
</feature>
<dbReference type="eggNOG" id="COG1846">
    <property type="taxonomic scope" value="Bacteria"/>
</dbReference>